<keyword evidence="9" id="KW-1185">Reference proteome</keyword>
<organism evidence="8 9">
    <name type="scientific">Paenibacillus radicis</name>
    <name type="common">ex Xue et al. 2023</name>
    <dbReference type="NCBI Taxonomy" id="2972489"/>
    <lineage>
        <taxon>Bacteria</taxon>
        <taxon>Bacillati</taxon>
        <taxon>Bacillota</taxon>
        <taxon>Bacilli</taxon>
        <taxon>Bacillales</taxon>
        <taxon>Paenibacillaceae</taxon>
        <taxon>Paenibacillus</taxon>
    </lineage>
</organism>
<keyword evidence="2" id="KW-0813">Transport</keyword>
<evidence type="ECO:0000313" key="9">
    <source>
        <dbReference type="Proteomes" id="UP001300012"/>
    </source>
</evidence>
<evidence type="ECO:0000259" key="7">
    <source>
        <dbReference type="PROSITE" id="PS50850"/>
    </source>
</evidence>
<evidence type="ECO:0000256" key="6">
    <source>
        <dbReference type="SAM" id="Phobius"/>
    </source>
</evidence>
<name>A0ABT1YQV1_9BACL</name>
<feature type="transmembrane region" description="Helical" evidence="6">
    <location>
        <begin position="255"/>
        <end position="278"/>
    </location>
</feature>
<dbReference type="InterPro" id="IPR020846">
    <property type="entry name" value="MFS_dom"/>
</dbReference>
<proteinExistence type="predicted"/>
<keyword evidence="5 6" id="KW-0472">Membrane</keyword>
<evidence type="ECO:0000256" key="1">
    <source>
        <dbReference type="ARBA" id="ARBA00004651"/>
    </source>
</evidence>
<feature type="transmembrane region" description="Helical" evidence="6">
    <location>
        <begin position="344"/>
        <end position="367"/>
    </location>
</feature>
<protein>
    <submittedName>
        <fullName evidence="8">MFS transporter</fullName>
    </submittedName>
</protein>
<feature type="transmembrane region" description="Helical" evidence="6">
    <location>
        <begin position="106"/>
        <end position="124"/>
    </location>
</feature>
<dbReference type="Proteomes" id="UP001300012">
    <property type="component" value="Unassembled WGS sequence"/>
</dbReference>
<dbReference type="EMBL" id="JANQBD010000022">
    <property type="protein sequence ID" value="MCR8634739.1"/>
    <property type="molecule type" value="Genomic_DNA"/>
</dbReference>
<evidence type="ECO:0000256" key="4">
    <source>
        <dbReference type="ARBA" id="ARBA00022989"/>
    </source>
</evidence>
<dbReference type="PANTHER" id="PTHR42718">
    <property type="entry name" value="MAJOR FACILITATOR SUPERFAMILY MULTIDRUG TRANSPORTER MFSC"/>
    <property type="match status" value="1"/>
</dbReference>
<accession>A0ABT1YQV1</accession>
<keyword evidence="4 6" id="KW-1133">Transmembrane helix</keyword>
<evidence type="ECO:0000256" key="5">
    <source>
        <dbReference type="ARBA" id="ARBA00023136"/>
    </source>
</evidence>
<dbReference type="InterPro" id="IPR036259">
    <property type="entry name" value="MFS_trans_sf"/>
</dbReference>
<feature type="transmembrane region" description="Helical" evidence="6">
    <location>
        <begin position="77"/>
        <end position="100"/>
    </location>
</feature>
<dbReference type="RefSeq" id="WP_258216298.1">
    <property type="nucleotide sequence ID" value="NZ_JANQBD010000022.1"/>
</dbReference>
<feature type="transmembrane region" description="Helical" evidence="6">
    <location>
        <begin position="163"/>
        <end position="180"/>
    </location>
</feature>
<feature type="transmembrane region" description="Helical" evidence="6">
    <location>
        <begin position="12"/>
        <end position="34"/>
    </location>
</feature>
<dbReference type="SUPFAM" id="SSF103473">
    <property type="entry name" value="MFS general substrate transporter"/>
    <property type="match status" value="1"/>
</dbReference>
<gene>
    <name evidence="8" type="ORF">NV381_26420</name>
</gene>
<keyword evidence="3 6" id="KW-0812">Transmembrane</keyword>
<dbReference type="Pfam" id="PF07690">
    <property type="entry name" value="MFS_1"/>
    <property type="match status" value="1"/>
</dbReference>
<dbReference type="PRINTS" id="PR01036">
    <property type="entry name" value="TCRTETB"/>
</dbReference>
<dbReference type="Gene3D" id="1.20.1250.20">
    <property type="entry name" value="MFS general substrate transporter like domains"/>
    <property type="match status" value="2"/>
</dbReference>
<feature type="transmembrane region" description="Helical" evidence="6">
    <location>
        <begin position="316"/>
        <end position="338"/>
    </location>
</feature>
<dbReference type="InterPro" id="IPR011701">
    <property type="entry name" value="MFS"/>
</dbReference>
<feature type="transmembrane region" description="Helical" evidence="6">
    <location>
        <begin position="136"/>
        <end position="157"/>
    </location>
</feature>
<sequence length="465" mass="49870">MTTTSQSGEKLIRVLAFTLILSVMNATMFNVALPTIGREFQLSASQVSWVVTAYIIVYAIGSVTYGKLADKYRLKDLLTIGLTFFAVGSLLGFAATHYWMIIAGRILQSIGASVIPATAMIIPVRYFPPETRGRALGITSSGLALGTAIGPIIAGFVTSLASWRYLFLLSVIVLLTLPSYRKYLDDNKGTEGKTDLLGGSILAITITVFLLGITNGAWTLFLVGAVLLVLFILHIRRSAHPFIQPSIFKNKNYTIAILVSFIGSGLGFGIPFIIPQMLTQLNQLSPAVVGFVMFPGAIIASFLGRSGGKLADRKGNVMLVLIAVALQFISFVLLSITAGIQPTILWVFLIFGNIGATFLGIGLSNTVSRTLPREQTGVGMGLFMMANFISGAIATSLIGRMLDSGETAPAYNPLLLIPSAAVFSNIFLVLSLLIIVNTVLFYFQFGRKQTDTSSTKRTSPGENPA</sequence>
<feature type="transmembrane region" description="Helical" evidence="6">
    <location>
        <begin position="46"/>
        <end position="65"/>
    </location>
</feature>
<comment type="caution">
    <text evidence="8">The sequence shown here is derived from an EMBL/GenBank/DDBJ whole genome shotgun (WGS) entry which is preliminary data.</text>
</comment>
<evidence type="ECO:0000256" key="2">
    <source>
        <dbReference type="ARBA" id="ARBA00022448"/>
    </source>
</evidence>
<feature type="transmembrane region" description="Helical" evidence="6">
    <location>
        <begin position="192"/>
        <end position="211"/>
    </location>
</feature>
<feature type="transmembrane region" description="Helical" evidence="6">
    <location>
        <begin position="422"/>
        <end position="443"/>
    </location>
</feature>
<comment type="subcellular location">
    <subcellularLocation>
        <location evidence="1">Cell membrane</location>
        <topology evidence="1">Multi-pass membrane protein</topology>
    </subcellularLocation>
</comment>
<dbReference type="PANTHER" id="PTHR42718:SF9">
    <property type="entry name" value="MAJOR FACILITATOR SUPERFAMILY MULTIDRUG TRANSPORTER MFSC"/>
    <property type="match status" value="1"/>
</dbReference>
<feature type="domain" description="Major facilitator superfamily (MFS) profile" evidence="7">
    <location>
        <begin position="11"/>
        <end position="449"/>
    </location>
</feature>
<feature type="transmembrane region" description="Helical" evidence="6">
    <location>
        <begin position="284"/>
        <end position="304"/>
    </location>
</feature>
<dbReference type="PROSITE" id="PS50850">
    <property type="entry name" value="MFS"/>
    <property type="match status" value="1"/>
</dbReference>
<feature type="transmembrane region" description="Helical" evidence="6">
    <location>
        <begin position="217"/>
        <end position="235"/>
    </location>
</feature>
<evidence type="ECO:0000313" key="8">
    <source>
        <dbReference type="EMBL" id="MCR8634739.1"/>
    </source>
</evidence>
<dbReference type="CDD" id="cd17321">
    <property type="entry name" value="MFS_MMR_MDR_like"/>
    <property type="match status" value="1"/>
</dbReference>
<evidence type="ECO:0000256" key="3">
    <source>
        <dbReference type="ARBA" id="ARBA00022692"/>
    </source>
</evidence>
<reference evidence="8 9" key="1">
    <citation type="submission" date="2022-08" db="EMBL/GenBank/DDBJ databases">
        <title>Paenibacillus endoradicis sp. nov., Paenibacillus radicibacter sp. nov and Paenibacillus pararadicis sp. nov., three cold-adapted plant growth-promoting bacteria isolated from root of Larix gmelinii in Great Khingan.</title>
        <authorList>
            <person name="Xue H."/>
        </authorList>
    </citation>
    <scope>NUCLEOTIDE SEQUENCE [LARGE SCALE GENOMIC DNA]</scope>
    <source>
        <strain evidence="8 9">N5-1-1-5</strain>
    </source>
</reference>
<feature type="transmembrane region" description="Helical" evidence="6">
    <location>
        <begin position="379"/>
        <end position="402"/>
    </location>
</feature>